<feature type="domain" description="RNA-binding S4" evidence="4">
    <location>
        <begin position="5"/>
        <end position="67"/>
    </location>
</feature>
<dbReference type="Gene3D" id="3.10.290.10">
    <property type="entry name" value="RNA-binding S4 domain"/>
    <property type="match status" value="1"/>
</dbReference>
<dbReference type="EMBL" id="LGGP01000031">
    <property type="protein sequence ID" value="KUK81832.1"/>
    <property type="molecule type" value="Genomic_DNA"/>
</dbReference>
<dbReference type="PROSITE" id="PS50889">
    <property type="entry name" value="S4"/>
    <property type="match status" value="1"/>
</dbReference>
<dbReference type="PATRIC" id="fig|1184387.3.peg.612"/>
<dbReference type="PANTHER" id="PTHR32319">
    <property type="entry name" value="BACTERIAL HEMOLYSIN-LIKE PROTEIN"/>
    <property type="match status" value="1"/>
</dbReference>
<dbReference type="GO" id="GO:0008168">
    <property type="term" value="F:methyltransferase activity"/>
    <property type="evidence" value="ECO:0007669"/>
    <property type="project" value="InterPro"/>
</dbReference>
<dbReference type="PANTHER" id="PTHR32319:SF0">
    <property type="entry name" value="BACTERIAL HEMOLYSIN-LIKE PROTEIN"/>
    <property type="match status" value="1"/>
</dbReference>
<proteinExistence type="inferred from homology"/>
<dbReference type="SUPFAM" id="SSF53335">
    <property type="entry name" value="S-adenosyl-L-methionine-dependent methyltransferases"/>
    <property type="match status" value="1"/>
</dbReference>
<keyword evidence="1 3" id="KW-0694">RNA-binding</keyword>
<evidence type="ECO:0000313" key="5">
    <source>
        <dbReference type="EMBL" id="KUK81832.1"/>
    </source>
</evidence>
<protein>
    <submittedName>
        <fullName evidence="5">Hemolysin A</fullName>
    </submittedName>
</protein>
<name>A0A124FYP6_9BACT</name>
<evidence type="ECO:0000256" key="2">
    <source>
        <dbReference type="ARBA" id="ARBA00029460"/>
    </source>
</evidence>
<sequence>MSLKRRLDELLFGLGLSESRTKAAELIRSGKVTVDGMIVLKPGYKVDSDREIVASNSFMPVGRGYYKLKKAIDEFRIKPEGRRVLDVGASTGGFAQLLLENGAASVICVDVGKDQISNKLKEDSRILSVESTDIRDFSIEQFGGEVDLLTADLSFISTAGLAELFRMFLKDNGEAVVLIKPQFEVGPGVVKKGLVRSRMAHREVIEVFVKAFVSSGMFPVGITFSPIKGKRGNIEYLLYSVAGETFVELDYDYLIEKAFAFFDRDSNQLV</sequence>
<dbReference type="InterPro" id="IPR047048">
    <property type="entry name" value="TlyA"/>
</dbReference>
<dbReference type="InterPro" id="IPR029063">
    <property type="entry name" value="SAM-dependent_MTases_sf"/>
</dbReference>
<dbReference type="NCBIfam" id="TIGR00478">
    <property type="entry name" value="tly"/>
    <property type="match status" value="1"/>
</dbReference>
<dbReference type="SMART" id="SM00363">
    <property type="entry name" value="S4"/>
    <property type="match status" value="1"/>
</dbReference>
<comment type="caution">
    <text evidence="5">The sequence shown here is derived from an EMBL/GenBank/DDBJ whole genome shotgun (WGS) entry which is preliminary data.</text>
</comment>
<evidence type="ECO:0000256" key="1">
    <source>
        <dbReference type="ARBA" id="ARBA00022884"/>
    </source>
</evidence>
<dbReference type="GO" id="GO:0003723">
    <property type="term" value="F:RNA binding"/>
    <property type="evidence" value="ECO:0007669"/>
    <property type="project" value="UniProtKB-KW"/>
</dbReference>
<dbReference type="InterPro" id="IPR002942">
    <property type="entry name" value="S4_RNA-bd"/>
</dbReference>
<dbReference type="AlphaFoldDB" id="A0A124FYP6"/>
<dbReference type="Proteomes" id="UP000054092">
    <property type="component" value="Unassembled WGS sequence"/>
</dbReference>
<dbReference type="CDD" id="cd00165">
    <property type="entry name" value="S4"/>
    <property type="match status" value="1"/>
</dbReference>
<organism evidence="5 6">
    <name type="scientific">Mesotoga prima</name>
    <dbReference type="NCBI Taxonomy" id="1184387"/>
    <lineage>
        <taxon>Bacteria</taxon>
        <taxon>Thermotogati</taxon>
        <taxon>Thermotogota</taxon>
        <taxon>Thermotogae</taxon>
        <taxon>Kosmotogales</taxon>
        <taxon>Kosmotogaceae</taxon>
        <taxon>Mesotoga</taxon>
    </lineage>
</organism>
<dbReference type="SUPFAM" id="SSF55174">
    <property type="entry name" value="Alpha-L RNA-binding motif"/>
    <property type="match status" value="1"/>
</dbReference>
<dbReference type="GO" id="GO:0032259">
    <property type="term" value="P:methylation"/>
    <property type="evidence" value="ECO:0007669"/>
    <property type="project" value="InterPro"/>
</dbReference>
<evidence type="ECO:0000313" key="6">
    <source>
        <dbReference type="Proteomes" id="UP000054092"/>
    </source>
</evidence>
<dbReference type="Pfam" id="PF01479">
    <property type="entry name" value="S4"/>
    <property type="match status" value="1"/>
</dbReference>
<evidence type="ECO:0000256" key="3">
    <source>
        <dbReference type="PROSITE-ProRule" id="PRU00182"/>
    </source>
</evidence>
<dbReference type="InterPro" id="IPR036986">
    <property type="entry name" value="S4_RNA-bd_sf"/>
</dbReference>
<evidence type="ECO:0000259" key="4">
    <source>
        <dbReference type="SMART" id="SM00363"/>
    </source>
</evidence>
<dbReference type="CDD" id="cd02440">
    <property type="entry name" value="AdoMet_MTases"/>
    <property type="match status" value="1"/>
</dbReference>
<dbReference type="Pfam" id="PF01728">
    <property type="entry name" value="FtsJ"/>
    <property type="match status" value="1"/>
</dbReference>
<comment type="similarity">
    <text evidence="2">Belongs to the TlyA family.</text>
</comment>
<reference evidence="6" key="1">
    <citation type="journal article" date="2015" name="MBio">
        <title>Genome-Resolved Metagenomic Analysis Reveals Roles for Candidate Phyla and Other Microbial Community Members in Biogeochemical Transformations in Oil Reservoirs.</title>
        <authorList>
            <person name="Hu P."/>
            <person name="Tom L."/>
            <person name="Singh A."/>
            <person name="Thomas B.C."/>
            <person name="Baker B.J."/>
            <person name="Piceno Y.M."/>
            <person name="Andersen G.L."/>
            <person name="Banfield J.F."/>
        </authorList>
    </citation>
    <scope>NUCLEOTIDE SEQUENCE [LARGE SCALE GENOMIC DNA]</scope>
</reference>
<accession>A0A124FYP6</accession>
<dbReference type="Gene3D" id="3.40.50.150">
    <property type="entry name" value="Vaccinia Virus protein VP39"/>
    <property type="match status" value="1"/>
</dbReference>
<dbReference type="InterPro" id="IPR004538">
    <property type="entry name" value="Hemolysin_A/TlyA"/>
</dbReference>
<gene>
    <name evidence="5" type="ORF">XD94_0299</name>
</gene>
<dbReference type="InterPro" id="IPR002877">
    <property type="entry name" value="RNA_MeTrfase_FtsJ_dom"/>
</dbReference>